<gene>
    <name evidence="1" type="ORF">M747DRAFT_301396</name>
</gene>
<dbReference type="VEuPathDB" id="FungiDB:M747DRAFT_301396"/>
<name>A0A370CC63_ASPNG</name>
<reference evidence="1 2" key="1">
    <citation type="submission" date="2018-07" db="EMBL/GenBank/DDBJ databases">
        <title>Section-level genome sequencing of Aspergillus section Nigri to investigate inter- and intra-species variation.</title>
        <authorList>
            <consortium name="DOE Joint Genome Institute"/>
            <person name="Vesth T.C."/>
            <person name="Nybo J.L."/>
            <person name="Theobald S."/>
            <person name="Frisvad J.C."/>
            <person name="Larsen T.O."/>
            <person name="Nielsen K.F."/>
            <person name="Hoof J.B."/>
            <person name="Brandl J."/>
            <person name="Salamov A."/>
            <person name="Riley R."/>
            <person name="Gladden J.M."/>
            <person name="Phatale P."/>
            <person name="Nielsen M.T."/>
            <person name="Lyhne E.K."/>
            <person name="Kogle M.E."/>
            <person name="Strasser K."/>
            <person name="McDonnell E."/>
            <person name="Barry K."/>
            <person name="Clum A."/>
            <person name="Chen C."/>
            <person name="Nolan M."/>
            <person name="Sandor L."/>
            <person name="Kuo A."/>
            <person name="Lipzen A."/>
            <person name="Hainaut M."/>
            <person name="Drula E."/>
            <person name="Tsang A."/>
            <person name="Magnuson J.K."/>
            <person name="Henrissat B."/>
            <person name="Wiebenga A."/>
            <person name="Simmons B.A."/>
            <person name="Makela M.R."/>
            <person name="De vries R.P."/>
            <person name="Grigoriev I.V."/>
            <person name="Mortensen U.H."/>
            <person name="Baker S.E."/>
            <person name="Andersen M.R."/>
        </authorList>
    </citation>
    <scope>NUCLEOTIDE SEQUENCE [LARGE SCALE GENOMIC DNA]</scope>
    <source>
        <strain evidence="1 2">ATCC 13496</strain>
    </source>
</reference>
<evidence type="ECO:0000313" key="2">
    <source>
        <dbReference type="Proteomes" id="UP000253845"/>
    </source>
</evidence>
<accession>A0A370CC63</accession>
<proteinExistence type="predicted"/>
<dbReference type="AlphaFoldDB" id="A0A370CC63"/>
<organism evidence="1 2">
    <name type="scientific">Aspergillus niger ATCC 13496</name>
    <dbReference type="NCBI Taxonomy" id="1353008"/>
    <lineage>
        <taxon>Eukaryota</taxon>
        <taxon>Fungi</taxon>
        <taxon>Dikarya</taxon>
        <taxon>Ascomycota</taxon>
        <taxon>Pezizomycotina</taxon>
        <taxon>Eurotiomycetes</taxon>
        <taxon>Eurotiomycetidae</taxon>
        <taxon>Eurotiales</taxon>
        <taxon>Aspergillaceae</taxon>
        <taxon>Aspergillus</taxon>
        <taxon>Aspergillus subgen. Circumdati</taxon>
    </lineage>
</organism>
<dbReference type="EMBL" id="KZ851900">
    <property type="protein sequence ID" value="RDH25385.1"/>
    <property type="molecule type" value="Genomic_DNA"/>
</dbReference>
<sequence>MFERVSTALAKTIQNNPWMSQVAGILPLPALIDFVDIPVKIHTLQVTGSYPLGHVPCWEDCGREGRGRNTTILANDTSRLCPGAMKAINPILEPSDERSLWEEATREAMMLCEDVPVEKRITGLSSTECGNLLGEEWKRQYGRLYWMPFISEGIYMAAKIRSEAGLSGRMVGGSGV</sequence>
<evidence type="ECO:0000313" key="1">
    <source>
        <dbReference type="EMBL" id="RDH25385.1"/>
    </source>
</evidence>
<protein>
    <submittedName>
        <fullName evidence="1">Uncharacterized protein</fullName>
    </submittedName>
</protein>
<dbReference type="Proteomes" id="UP000253845">
    <property type="component" value="Unassembled WGS sequence"/>
</dbReference>